<evidence type="ECO:0000313" key="3">
    <source>
        <dbReference type="Proteomes" id="UP000799118"/>
    </source>
</evidence>
<proteinExistence type="predicted"/>
<protein>
    <submittedName>
        <fullName evidence="2">Uncharacterized protein</fullName>
    </submittedName>
</protein>
<feature type="transmembrane region" description="Helical" evidence="1">
    <location>
        <begin position="28"/>
        <end position="50"/>
    </location>
</feature>
<sequence>MESNLLSLWIVELANVWNYATIPKRSNIVISFRISTVFIAALNDVAFFIINRTRELFRNGPSEVAITALSFSVDLTNVVGFIAFANVGREWIPSMASNTVYRATPGCQDSFFTTTPLYHGYLSSPHAVAETLCKARLTPTCVWRRANGDDHWRKRMLDLTSDLDTNTSDGSPIGLDSLISFTFPTRNDLFLSNTIDSTHVHGPDHATPSTGTLLEIMSLYGHDNQSRVNLRLRERFENEQFRARVMRARATVGRIRANADMFVDYGILNGL</sequence>
<dbReference type="Proteomes" id="UP000799118">
    <property type="component" value="Unassembled WGS sequence"/>
</dbReference>
<evidence type="ECO:0000313" key="2">
    <source>
        <dbReference type="EMBL" id="KAE9407558.1"/>
    </source>
</evidence>
<dbReference type="OrthoDB" id="3041043at2759"/>
<gene>
    <name evidence="2" type="ORF">BT96DRAFT_933307</name>
</gene>
<keyword evidence="3" id="KW-1185">Reference proteome</keyword>
<organism evidence="2 3">
    <name type="scientific">Gymnopus androsaceus JB14</name>
    <dbReference type="NCBI Taxonomy" id="1447944"/>
    <lineage>
        <taxon>Eukaryota</taxon>
        <taxon>Fungi</taxon>
        <taxon>Dikarya</taxon>
        <taxon>Basidiomycota</taxon>
        <taxon>Agaricomycotina</taxon>
        <taxon>Agaricomycetes</taxon>
        <taxon>Agaricomycetidae</taxon>
        <taxon>Agaricales</taxon>
        <taxon>Marasmiineae</taxon>
        <taxon>Omphalotaceae</taxon>
        <taxon>Gymnopus</taxon>
    </lineage>
</organism>
<accession>A0A6A4IE41</accession>
<evidence type="ECO:0000256" key="1">
    <source>
        <dbReference type="SAM" id="Phobius"/>
    </source>
</evidence>
<keyword evidence="1" id="KW-0472">Membrane</keyword>
<dbReference type="EMBL" id="ML769395">
    <property type="protein sequence ID" value="KAE9407558.1"/>
    <property type="molecule type" value="Genomic_DNA"/>
</dbReference>
<keyword evidence="1" id="KW-1133">Transmembrane helix</keyword>
<name>A0A6A4IE41_9AGAR</name>
<dbReference type="AlphaFoldDB" id="A0A6A4IE41"/>
<reference evidence="2" key="1">
    <citation type="journal article" date="2019" name="Environ. Microbiol.">
        <title>Fungal ecological strategies reflected in gene transcription - a case study of two litter decomposers.</title>
        <authorList>
            <person name="Barbi F."/>
            <person name="Kohler A."/>
            <person name="Barry K."/>
            <person name="Baskaran P."/>
            <person name="Daum C."/>
            <person name="Fauchery L."/>
            <person name="Ihrmark K."/>
            <person name="Kuo A."/>
            <person name="LaButti K."/>
            <person name="Lipzen A."/>
            <person name="Morin E."/>
            <person name="Grigoriev I.V."/>
            <person name="Henrissat B."/>
            <person name="Lindahl B."/>
            <person name="Martin F."/>
        </authorList>
    </citation>
    <scope>NUCLEOTIDE SEQUENCE</scope>
    <source>
        <strain evidence="2">JB14</strain>
    </source>
</reference>
<keyword evidence="1" id="KW-0812">Transmembrane</keyword>